<proteinExistence type="predicted"/>
<dbReference type="Proteomes" id="UP000324767">
    <property type="component" value="Unassembled WGS sequence"/>
</dbReference>
<accession>A0A5M8PQ80</accession>
<dbReference type="Gene3D" id="3.60.130.10">
    <property type="entry name" value="Clavaminate synthase-like"/>
    <property type="match status" value="1"/>
</dbReference>
<reference evidence="2 3" key="1">
    <citation type="submission" date="2019-09" db="EMBL/GenBank/DDBJ databases">
        <title>The hologenome of the rock-dwelling lichen Lasallia pustulata.</title>
        <authorList>
            <person name="Greshake Tzovaras B."/>
            <person name="Segers F."/>
            <person name="Bicker A."/>
            <person name="Dal Grande F."/>
            <person name="Otte J."/>
            <person name="Hankeln T."/>
            <person name="Schmitt I."/>
            <person name="Ebersberger I."/>
        </authorList>
    </citation>
    <scope>NUCLEOTIDE SEQUENCE [LARGE SCALE GENOMIC DNA]</scope>
    <source>
        <strain evidence="2">A1-1</strain>
    </source>
</reference>
<evidence type="ECO:0000313" key="3">
    <source>
        <dbReference type="Proteomes" id="UP000324767"/>
    </source>
</evidence>
<sequence length="370" mass="40781">MSSTSKTLTALKPYASTGTSARASYLNGAGPKDWRPKIPHPAPPLAVATQRSLNTAAAMTPNQPDSVLMDKELNYLRKIVKDVPYIFEKATKPEPREFVFPLATLFKAPTREIGLGMKGTYADALHEHGIAGIELGFEDPDSKFMLDLVDAIGCTPDTHSSTQGALWDITYPHGGVAGANGETAHSVSHSLGQFAWHTDGSYEPVPQRYLGFHIMRPDRQGGGVFRVLRADDLISLLSPSAAEILSNTEFDLKVPAEFYKGVDSNKGKLLQVDRRTGRAFVRFRRDILLDPPSQDPAANRALEELVSLLDHPDGVGEHMPEYVFKENTVLLVDNARYLHSRTDIKDPKRWLRRVRFQGSPGGKKGESLPK</sequence>
<evidence type="ECO:0000313" key="2">
    <source>
        <dbReference type="EMBL" id="KAA6411070.1"/>
    </source>
</evidence>
<dbReference type="InterPro" id="IPR042098">
    <property type="entry name" value="TauD-like_sf"/>
</dbReference>
<name>A0A5M8PQ80_9LECA</name>
<dbReference type="AlphaFoldDB" id="A0A5M8PQ80"/>
<dbReference type="GO" id="GO:0051213">
    <property type="term" value="F:dioxygenase activity"/>
    <property type="evidence" value="ECO:0007669"/>
    <property type="project" value="UniProtKB-KW"/>
</dbReference>
<protein>
    <submittedName>
        <fullName evidence="2">Taurine catabolism dioxygenase</fullName>
    </submittedName>
</protein>
<organism evidence="2 3">
    <name type="scientific">Lasallia pustulata</name>
    <dbReference type="NCBI Taxonomy" id="136370"/>
    <lineage>
        <taxon>Eukaryota</taxon>
        <taxon>Fungi</taxon>
        <taxon>Dikarya</taxon>
        <taxon>Ascomycota</taxon>
        <taxon>Pezizomycotina</taxon>
        <taxon>Lecanoromycetes</taxon>
        <taxon>OSLEUM clade</taxon>
        <taxon>Umbilicariomycetidae</taxon>
        <taxon>Umbilicariales</taxon>
        <taxon>Umbilicariaceae</taxon>
        <taxon>Lasallia</taxon>
    </lineage>
</organism>
<evidence type="ECO:0000256" key="1">
    <source>
        <dbReference type="ARBA" id="ARBA00023002"/>
    </source>
</evidence>
<keyword evidence="2" id="KW-0223">Dioxygenase</keyword>
<dbReference type="EMBL" id="VXIT01000008">
    <property type="protein sequence ID" value="KAA6411070.1"/>
    <property type="molecule type" value="Genomic_DNA"/>
</dbReference>
<comment type="caution">
    <text evidence="2">The sequence shown here is derived from an EMBL/GenBank/DDBJ whole genome shotgun (WGS) entry which is preliminary data.</text>
</comment>
<keyword evidence="1" id="KW-0560">Oxidoreductase</keyword>
<gene>
    <name evidence="2" type="ORF">FRX48_05381</name>
</gene>
<dbReference type="SUPFAM" id="SSF51197">
    <property type="entry name" value="Clavaminate synthase-like"/>
    <property type="match status" value="1"/>
</dbReference>
<dbReference type="OrthoDB" id="2960375at2759"/>